<comment type="caution">
    <text evidence="2">The sequence shown here is derived from an EMBL/GenBank/DDBJ whole genome shotgun (WGS) entry which is preliminary data.</text>
</comment>
<organism evidence="2 3">
    <name type="scientific">Diversispora eburnea</name>
    <dbReference type="NCBI Taxonomy" id="1213867"/>
    <lineage>
        <taxon>Eukaryota</taxon>
        <taxon>Fungi</taxon>
        <taxon>Fungi incertae sedis</taxon>
        <taxon>Mucoromycota</taxon>
        <taxon>Glomeromycotina</taxon>
        <taxon>Glomeromycetes</taxon>
        <taxon>Diversisporales</taxon>
        <taxon>Diversisporaceae</taxon>
        <taxon>Diversispora</taxon>
    </lineage>
</organism>
<dbReference type="Proteomes" id="UP000789706">
    <property type="component" value="Unassembled WGS sequence"/>
</dbReference>
<dbReference type="AlphaFoldDB" id="A0A9N9AE80"/>
<keyword evidence="3" id="KW-1185">Reference proteome</keyword>
<evidence type="ECO:0000256" key="1">
    <source>
        <dbReference type="SAM" id="MobiDB-lite"/>
    </source>
</evidence>
<sequence>MTNKRVQRDDSTDSSKIDTNKNTEPSTKGAGFMVRIMELERNAKESAENEKRSRIENSELKSRVTKLERDIEEIK</sequence>
<gene>
    <name evidence="2" type="ORF">DEBURN_LOCUS5922</name>
</gene>
<name>A0A9N9AE80_9GLOM</name>
<proteinExistence type="predicted"/>
<feature type="compositionally biased region" description="Basic and acidic residues" evidence="1">
    <location>
        <begin position="1"/>
        <end position="21"/>
    </location>
</feature>
<accession>A0A9N9AE80</accession>
<dbReference type="OrthoDB" id="2440165at2759"/>
<evidence type="ECO:0000313" key="3">
    <source>
        <dbReference type="Proteomes" id="UP000789706"/>
    </source>
</evidence>
<evidence type="ECO:0000313" key="2">
    <source>
        <dbReference type="EMBL" id="CAG8526392.1"/>
    </source>
</evidence>
<dbReference type="EMBL" id="CAJVPK010000560">
    <property type="protein sequence ID" value="CAG8526392.1"/>
    <property type="molecule type" value="Genomic_DNA"/>
</dbReference>
<protein>
    <submittedName>
        <fullName evidence="2">1006_t:CDS:1</fullName>
    </submittedName>
</protein>
<reference evidence="2" key="1">
    <citation type="submission" date="2021-06" db="EMBL/GenBank/DDBJ databases">
        <authorList>
            <person name="Kallberg Y."/>
            <person name="Tangrot J."/>
            <person name="Rosling A."/>
        </authorList>
    </citation>
    <scope>NUCLEOTIDE SEQUENCE</scope>
    <source>
        <strain evidence="2">AZ414A</strain>
    </source>
</reference>
<feature type="region of interest" description="Disordered" evidence="1">
    <location>
        <begin position="1"/>
        <end position="75"/>
    </location>
</feature>
<feature type="compositionally biased region" description="Basic and acidic residues" evidence="1">
    <location>
        <begin position="37"/>
        <end position="75"/>
    </location>
</feature>